<dbReference type="InterPro" id="IPR000836">
    <property type="entry name" value="PRTase_dom"/>
</dbReference>
<organism evidence="4 5">
    <name type="scientific">Pontivivens insulae</name>
    <dbReference type="NCBI Taxonomy" id="1639689"/>
    <lineage>
        <taxon>Bacteria</taxon>
        <taxon>Pseudomonadati</taxon>
        <taxon>Pseudomonadota</taxon>
        <taxon>Alphaproteobacteria</taxon>
        <taxon>Rhodobacterales</taxon>
        <taxon>Paracoccaceae</taxon>
        <taxon>Pontivivens</taxon>
    </lineage>
</organism>
<dbReference type="PANTHER" id="PTHR47505">
    <property type="entry name" value="DNA UTILIZATION PROTEIN YHGH"/>
    <property type="match status" value="1"/>
</dbReference>
<dbReference type="Proteomes" id="UP000244932">
    <property type="component" value="Unassembled WGS sequence"/>
</dbReference>
<dbReference type="Gene3D" id="3.40.50.2020">
    <property type="match status" value="1"/>
</dbReference>
<feature type="domain" description="Phosphoribosyltransferase" evidence="2">
    <location>
        <begin position="177"/>
        <end position="247"/>
    </location>
</feature>
<dbReference type="OrthoDB" id="9779910at2"/>
<comment type="similarity">
    <text evidence="1">Belongs to the ComF/GntX family.</text>
</comment>
<dbReference type="PANTHER" id="PTHR47505:SF1">
    <property type="entry name" value="DNA UTILIZATION PROTEIN YHGH"/>
    <property type="match status" value="1"/>
</dbReference>
<evidence type="ECO:0000313" key="4">
    <source>
        <dbReference type="EMBL" id="SPF28021.1"/>
    </source>
</evidence>
<protein>
    <recommendedName>
        <fullName evidence="6">Orotate phosphoribosyltransferase</fullName>
    </recommendedName>
</protein>
<dbReference type="Pfam" id="PF18912">
    <property type="entry name" value="DZR_2"/>
    <property type="match status" value="1"/>
</dbReference>
<evidence type="ECO:0000256" key="1">
    <source>
        <dbReference type="ARBA" id="ARBA00008007"/>
    </source>
</evidence>
<dbReference type="AlphaFoldDB" id="A0A2R8A6Z5"/>
<dbReference type="RefSeq" id="WP_108780766.1">
    <property type="nucleotide sequence ID" value="NZ_OMKW01000001.1"/>
</dbReference>
<dbReference type="CDD" id="cd06223">
    <property type="entry name" value="PRTases_typeI"/>
    <property type="match status" value="1"/>
</dbReference>
<accession>A0A2R8A6Z5</accession>
<dbReference type="InterPro" id="IPR051910">
    <property type="entry name" value="ComF/GntX_DNA_util-trans"/>
</dbReference>
<name>A0A2R8A6Z5_9RHOB</name>
<dbReference type="InterPro" id="IPR044005">
    <property type="entry name" value="DZR_2"/>
</dbReference>
<feature type="domain" description="Double zinc ribbon" evidence="3">
    <location>
        <begin position="24"/>
        <end position="82"/>
    </location>
</feature>
<sequence>MAGQIEVARREGKGLVGRALFHLAALVYPPRCIACPSETDAPGALCAECWRQIEFISGPVCAQCGTPVEAGAPGQRLSCDSCALDPPPWRDGRAALIYGGAGRRVILQLKHGDRLDIAPTLASWLARAAPDLIDRADIVAPVPLHWSRLFRRRYNQSAELIRALVPPQKRGQDLLRRVKSTPLLDGKRRDERSSLLAEAIALGPHDVAGKSILLVDDVLTTGATLRACARILLTADAKEVNVLTLARVVRDKGA</sequence>
<gene>
    <name evidence="4" type="ORF">POI8812_00318</name>
</gene>
<dbReference type="InterPro" id="IPR029057">
    <property type="entry name" value="PRTase-like"/>
</dbReference>
<evidence type="ECO:0008006" key="6">
    <source>
        <dbReference type="Google" id="ProtNLM"/>
    </source>
</evidence>
<dbReference type="SUPFAM" id="SSF53271">
    <property type="entry name" value="PRTase-like"/>
    <property type="match status" value="1"/>
</dbReference>
<dbReference type="Pfam" id="PF00156">
    <property type="entry name" value="Pribosyltran"/>
    <property type="match status" value="1"/>
</dbReference>
<reference evidence="4 5" key="1">
    <citation type="submission" date="2018-03" db="EMBL/GenBank/DDBJ databases">
        <authorList>
            <person name="Keele B.F."/>
        </authorList>
    </citation>
    <scope>NUCLEOTIDE SEQUENCE [LARGE SCALE GENOMIC DNA]</scope>
    <source>
        <strain evidence="4 5">CeCT 8812</strain>
    </source>
</reference>
<evidence type="ECO:0000259" key="3">
    <source>
        <dbReference type="Pfam" id="PF18912"/>
    </source>
</evidence>
<proteinExistence type="inferred from homology"/>
<evidence type="ECO:0000313" key="5">
    <source>
        <dbReference type="Proteomes" id="UP000244932"/>
    </source>
</evidence>
<keyword evidence="5" id="KW-1185">Reference proteome</keyword>
<evidence type="ECO:0000259" key="2">
    <source>
        <dbReference type="Pfam" id="PF00156"/>
    </source>
</evidence>
<dbReference type="EMBL" id="OMKW01000001">
    <property type="protein sequence ID" value="SPF28021.1"/>
    <property type="molecule type" value="Genomic_DNA"/>
</dbReference>